<organism evidence="1 2">
    <name type="scientific">Pseudodesulfovibrio nedwellii</name>
    <dbReference type="NCBI Taxonomy" id="2973072"/>
    <lineage>
        <taxon>Bacteria</taxon>
        <taxon>Pseudomonadati</taxon>
        <taxon>Thermodesulfobacteriota</taxon>
        <taxon>Desulfovibrionia</taxon>
        <taxon>Desulfovibrionales</taxon>
        <taxon>Desulfovibrionaceae</taxon>
    </lineage>
</organism>
<dbReference type="EMBL" id="AP026709">
    <property type="protein sequence ID" value="BDQ36330.1"/>
    <property type="molecule type" value="Genomic_DNA"/>
</dbReference>
<name>A0ABM8AXU7_9BACT</name>
<dbReference type="RefSeq" id="WP_281762236.1">
    <property type="nucleotide sequence ID" value="NZ_AP026709.1"/>
</dbReference>
<protein>
    <recommendedName>
        <fullName evidence="3">XRE family transcriptional regulator</fullName>
    </recommendedName>
</protein>
<evidence type="ECO:0000313" key="2">
    <source>
        <dbReference type="Proteomes" id="UP001317742"/>
    </source>
</evidence>
<proteinExistence type="predicted"/>
<sequence>MITQKELTKFLNETGWNEQQLASFSGLSLMTIRRVAGKVPGRKSGVRTADVQLALEPFIYGDKHPGTKDEAA</sequence>
<reference evidence="1 2" key="1">
    <citation type="submission" date="2022-08" db="EMBL/GenBank/DDBJ databases">
        <title>Genome Sequence of the sulphate-reducing bacterium, Pseudodesulfovibrio sp. SYK.</title>
        <authorList>
            <person name="Kondo R."/>
            <person name="Kataoka T."/>
        </authorList>
    </citation>
    <scope>NUCLEOTIDE SEQUENCE [LARGE SCALE GENOMIC DNA]</scope>
    <source>
        <strain evidence="1 2">SYK</strain>
    </source>
</reference>
<evidence type="ECO:0008006" key="3">
    <source>
        <dbReference type="Google" id="ProtNLM"/>
    </source>
</evidence>
<accession>A0ABM8AXU7</accession>
<gene>
    <name evidence="1" type="ORF">SYK_06900</name>
</gene>
<dbReference type="Proteomes" id="UP001317742">
    <property type="component" value="Chromosome"/>
</dbReference>
<keyword evidence="2" id="KW-1185">Reference proteome</keyword>
<evidence type="ECO:0000313" key="1">
    <source>
        <dbReference type="EMBL" id="BDQ36330.1"/>
    </source>
</evidence>